<comment type="catalytic activity">
    <reaction evidence="9 10">
        <text>a quinone + NADH + 5 H(+)(in) = a quinol + NAD(+) + 4 H(+)(out)</text>
        <dbReference type="Rhea" id="RHEA:57888"/>
        <dbReference type="ChEBI" id="CHEBI:15378"/>
        <dbReference type="ChEBI" id="CHEBI:24646"/>
        <dbReference type="ChEBI" id="CHEBI:57540"/>
        <dbReference type="ChEBI" id="CHEBI:57945"/>
        <dbReference type="ChEBI" id="CHEBI:132124"/>
    </reaction>
</comment>
<dbReference type="Gene3D" id="3.30.200.210">
    <property type="match status" value="1"/>
</dbReference>
<keyword evidence="10" id="KW-0874">Quinone</keyword>
<gene>
    <name evidence="14" type="ORF">DI551_10055</name>
</gene>
<evidence type="ECO:0000256" key="8">
    <source>
        <dbReference type="ARBA" id="ARBA00023027"/>
    </source>
</evidence>
<evidence type="ECO:0000313" key="15">
    <source>
        <dbReference type="Proteomes" id="UP000249417"/>
    </source>
</evidence>
<dbReference type="AlphaFoldDB" id="A0A2W5MTC5"/>
<dbReference type="GO" id="GO:0046872">
    <property type="term" value="F:metal ion binding"/>
    <property type="evidence" value="ECO:0007669"/>
    <property type="project" value="UniProtKB-UniRule"/>
</dbReference>
<dbReference type="PANTHER" id="PTHR43105:SF13">
    <property type="entry name" value="NADH-UBIQUINONE OXIDOREDUCTASE 75 KDA SUBUNIT, MITOCHONDRIAL"/>
    <property type="match status" value="1"/>
</dbReference>
<dbReference type="InterPro" id="IPR015405">
    <property type="entry name" value="NDUFS1-like_C"/>
</dbReference>
<dbReference type="GO" id="GO:0016651">
    <property type="term" value="F:oxidoreductase activity, acting on NAD(P)H"/>
    <property type="evidence" value="ECO:0007669"/>
    <property type="project" value="InterPro"/>
</dbReference>
<dbReference type="EMBL" id="QFQB01000091">
    <property type="protein sequence ID" value="PZQ44466.1"/>
    <property type="molecule type" value="Genomic_DNA"/>
</dbReference>
<dbReference type="GO" id="GO:0008137">
    <property type="term" value="F:NADH dehydrogenase (ubiquinone) activity"/>
    <property type="evidence" value="ECO:0007669"/>
    <property type="project" value="UniProtKB-UniRule"/>
</dbReference>
<comment type="cofactor">
    <cofactor evidence="1 10">
        <name>[4Fe-4S] cluster</name>
        <dbReference type="ChEBI" id="CHEBI:49883"/>
    </cofactor>
</comment>
<keyword evidence="7 10" id="KW-0411">Iron-sulfur</keyword>
<dbReference type="GO" id="GO:0042773">
    <property type="term" value="P:ATP synthesis coupled electron transport"/>
    <property type="evidence" value="ECO:0007669"/>
    <property type="project" value="InterPro"/>
</dbReference>
<feature type="domain" description="4Fe-4S Mo/W bis-MGD-type" evidence="12">
    <location>
        <begin position="215"/>
        <end position="271"/>
    </location>
</feature>
<dbReference type="SUPFAM" id="SSF54292">
    <property type="entry name" value="2Fe-2S ferredoxin-like"/>
    <property type="match status" value="1"/>
</dbReference>
<organism evidence="14 15">
    <name type="scientific">Micavibrio aeruginosavorus</name>
    <dbReference type="NCBI Taxonomy" id="349221"/>
    <lineage>
        <taxon>Bacteria</taxon>
        <taxon>Pseudomonadati</taxon>
        <taxon>Bdellovibrionota</taxon>
        <taxon>Bdellovibrionia</taxon>
        <taxon>Bdellovibrionales</taxon>
        <taxon>Pseudobdellovibrionaceae</taxon>
        <taxon>Micavibrio</taxon>
    </lineage>
</organism>
<dbReference type="SMART" id="SM00929">
    <property type="entry name" value="NADH-G_4Fe-4S_3"/>
    <property type="match status" value="1"/>
</dbReference>
<dbReference type="InterPro" id="IPR000283">
    <property type="entry name" value="NADH_UbQ_OxRdtase_75kDa_su_CS"/>
</dbReference>
<evidence type="ECO:0000256" key="5">
    <source>
        <dbReference type="ARBA" id="ARBA00022967"/>
    </source>
</evidence>
<accession>A0A2W5MTC5</accession>
<comment type="function">
    <text evidence="10">NDH-1 shuttles electrons from NADH, via FMN and iron-sulfur (Fe-S) centers, to quinones in the respiratory chain. Couples the redox reaction to proton translocation (for every two electrons transferred, four hydrogen ions are translocated across the cytoplasmic membrane), and thus conserves the redox energy in a proton gradient.</text>
</comment>
<dbReference type="EC" id="7.1.1.-" evidence="10"/>
<evidence type="ECO:0000259" key="12">
    <source>
        <dbReference type="PROSITE" id="PS51669"/>
    </source>
</evidence>
<dbReference type="PROSITE" id="PS00642">
    <property type="entry name" value="COMPLEX1_75K_2"/>
    <property type="match status" value="1"/>
</dbReference>
<dbReference type="GO" id="GO:0048038">
    <property type="term" value="F:quinone binding"/>
    <property type="evidence" value="ECO:0007669"/>
    <property type="project" value="UniProtKB-UniRule"/>
</dbReference>
<dbReference type="Pfam" id="PF22117">
    <property type="entry name" value="Fer4_Nqo3"/>
    <property type="match status" value="1"/>
</dbReference>
<feature type="domain" description="4Fe-4S His(Cys)3-ligated-type" evidence="13">
    <location>
        <begin position="78"/>
        <end position="117"/>
    </location>
</feature>
<evidence type="ECO:0000256" key="7">
    <source>
        <dbReference type="ARBA" id="ARBA00023014"/>
    </source>
</evidence>
<dbReference type="GO" id="GO:0051539">
    <property type="term" value="F:4 iron, 4 sulfur cluster binding"/>
    <property type="evidence" value="ECO:0007669"/>
    <property type="project" value="UniProtKB-KW"/>
</dbReference>
<keyword evidence="8 10" id="KW-0520">NAD</keyword>
<evidence type="ECO:0000256" key="9">
    <source>
        <dbReference type="ARBA" id="ARBA00047712"/>
    </source>
</evidence>
<evidence type="ECO:0000259" key="11">
    <source>
        <dbReference type="PROSITE" id="PS51085"/>
    </source>
</evidence>
<dbReference type="Gene3D" id="3.40.50.740">
    <property type="match status" value="1"/>
</dbReference>
<evidence type="ECO:0000256" key="10">
    <source>
        <dbReference type="RuleBase" id="RU003525"/>
    </source>
</evidence>
<dbReference type="SUPFAM" id="SSF53706">
    <property type="entry name" value="Formate dehydrogenase/DMSO reductase, domains 1-3"/>
    <property type="match status" value="1"/>
</dbReference>
<dbReference type="GO" id="GO:0016020">
    <property type="term" value="C:membrane"/>
    <property type="evidence" value="ECO:0007669"/>
    <property type="project" value="InterPro"/>
</dbReference>
<keyword evidence="6 10" id="KW-0408">Iron</keyword>
<keyword evidence="10" id="KW-0001">2Fe-2S</keyword>
<dbReference type="PANTHER" id="PTHR43105">
    <property type="entry name" value="RESPIRATORY NITRATE REDUCTASE"/>
    <property type="match status" value="1"/>
</dbReference>
<evidence type="ECO:0000256" key="3">
    <source>
        <dbReference type="ARBA" id="ARBA00022485"/>
    </source>
</evidence>
<reference evidence="14 15" key="1">
    <citation type="submission" date="2017-08" db="EMBL/GenBank/DDBJ databases">
        <title>Infants hospitalized years apart are colonized by the same room-sourced microbial strains.</title>
        <authorList>
            <person name="Brooks B."/>
            <person name="Olm M.R."/>
            <person name="Firek B.A."/>
            <person name="Baker R."/>
            <person name="Thomas B.C."/>
            <person name="Morowitz M.J."/>
            <person name="Banfield J.F."/>
        </authorList>
    </citation>
    <scope>NUCLEOTIDE SEQUENCE [LARGE SCALE GENOMIC DNA]</scope>
    <source>
        <strain evidence="14">S2_005_002_R2_29</strain>
    </source>
</reference>
<dbReference type="FunFam" id="3.30.200.210:FF:000002">
    <property type="entry name" value="NADH-ubiquinone oxidoreductase 75 kDa subunit"/>
    <property type="match status" value="1"/>
</dbReference>
<proteinExistence type="inferred from homology"/>
<sequence>MPKLKINDQDIEVAPGTSILQAAEQLGIEIPRFCYHDKLSVPANCRMCLVELEGAPKPVASCAMACGDNMVVRTGSDKVNRSRKGVMEMMLINHPLDCPICDQGGECDLQDQAVAYGFDRSRYGENKRAVKDKYMGPLISTSMTRCINCTRCIRFGEEIAGVDDLGQVNRGEDSEVGTFVEKAINSEMSGNLIDVCPVGALLSKPYNFKARPWELKKTETIDVHDALGCNIRVDSRGAEVMRILPRLHEGINEEWIDDRTRFSYDGLKYKRLDRPYIRKGGKLVEASWEEAFEFTASKLKFVSKDKIAAYAGDLCDTESVLALKDLMTLNGVHNLECRVDGTNYDVRERAGYIFNSGIAAIEQADAIILVGTNPRKEAALVNARIRKTWLEKQIPVYVIGANVDLNYPFKHLGSDLSALSALKLQAQRPMMIVGAGAFKGNDGPAVQAAVRKAAESLGCINQDWIGFNVLHTAASRVGALEIGFWPHKPFETSAMEAVYLLGADNDETLSQINANAFVIYQGHHGDTGAKRADVIFPGAAYTEKSGLYVNTEGRVQMSKKAVDAPGMAREDWKILRALSVYIGTPLKYDDLFQLRARLIKEYPQFDALDQLPAVQWADFGFAGAVNAQFGKTVDDFYLTNVIARASKTMQECSRVLVHGEQILEAAE</sequence>
<evidence type="ECO:0000259" key="13">
    <source>
        <dbReference type="PROSITE" id="PS51839"/>
    </source>
</evidence>
<dbReference type="Proteomes" id="UP000249417">
    <property type="component" value="Unassembled WGS sequence"/>
</dbReference>
<dbReference type="NCBIfam" id="TIGR01973">
    <property type="entry name" value="NuoG"/>
    <property type="match status" value="1"/>
</dbReference>
<dbReference type="CDD" id="cd00207">
    <property type="entry name" value="fer2"/>
    <property type="match status" value="1"/>
</dbReference>
<dbReference type="Pfam" id="PF13510">
    <property type="entry name" value="Fer2_4"/>
    <property type="match status" value="1"/>
</dbReference>
<dbReference type="Pfam" id="PF09326">
    <property type="entry name" value="NADH_dhqG_C"/>
    <property type="match status" value="1"/>
</dbReference>
<evidence type="ECO:0000256" key="4">
    <source>
        <dbReference type="ARBA" id="ARBA00022723"/>
    </source>
</evidence>
<comment type="similarity">
    <text evidence="2 10">Belongs to the complex I 75 kDa subunit family.</text>
</comment>
<dbReference type="Pfam" id="PF22151">
    <property type="entry name" value="Fer4_NDSU1"/>
    <property type="match status" value="1"/>
</dbReference>
<keyword evidence="4 10" id="KW-0479">Metal-binding</keyword>
<dbReference type="Pfam" id="PF00384">
    <property type="entry name" value="Molybdopterin"/>
    <property type="match status" value="1"/>
</dbReference>
<dbReference type="InterPro" id="IPR036010">
    <property type="entry name" value="2Fe-2S_ferredoxin-like_sf"/>
</dbReference>
<dbReference type="PROSITE" id="PS51839">
    <property type="entry name" value="4FE4S_HC3"/>
    <property type="match status" value="1"/>
</dbReference>
<dbReference type="Gene3D" id="3.30.70.20">
    <property type="match status" value="1"/>
</dbReference>
<name>A0A2W5MTC5_9BACT</name>
<evidence type="ECO:0000313" key="14">
    <source>
        <dbReference type="EMBL" id="PZQ44466.1"/>
    </source>
</evidence>
<dbReference type="InterPro" id="IPR019574">
    <property type="entry name" value="NADH_UbQ_OxRdtase_Gsu_4Fe4S-bd"/>
</dbReference>
<dbReference type="InterPro" id="IPR006963">
    <property type="entry name" value="Mopterin_OxRdtase_4Fe-4S_dom"/>
</dbReference>
<dbReference type="PROSITE" id="PS51085">
    <property type="entry name" value="2FE2S_FER_2"/>
    <property type="match status" value="1"/>
</dbReference>
<evidence type="ECO:0000256" key="2">
    <source>
        <dbReference type="ARBA" id="ARBA00005404"/>
    </source>
</evidence>
<evidence type="ECO:0000256" key="6">
    <source>
        <dbReference type="ARBA" id="ARBA00023004"/>
    </source>
</evidence>
<dbReference type="FunFam" id="3.30.70.20:FF:000002">
    <property type="entry name" value="NADH-ubiquinone oxidoreductase 75 kDa subunit"/>
    <property type="match status" value="1"/>
</dbReference>
<dbReference type="SUPFAM" id="SSF54862">
    <property type="entry name" value="4Fe-4S ferredoxins"/>
    <property type="match status" value="1"/>
</dbReference>
<dbReference type="InterPro" id="IPR010228">
    <property type="entry name" value="NADH_UbQ_OxRdtase_Gsu"/>
</dbReference>
<dbReference type="InterPro" id="IPR050123">
    <property type="entry name" value="Prok_molybdopt-oxidoreductase"/>
</dbReference>
<keyword evidence="14" id="KW-0560">Oxidoreductase</keyword>
<protein>
    <recommendedName>
        <fullName evidence="10">NADH-quinone oxidoreductase</fullName>
        <ecNumber evidence="10">7.1.1.-</ecNumber>
    </recommendedName>
</protein>
<feature type="domain" description="2Fe-2S ferredoxin-type" evidence="11">
    <location>
        <begin position="2"/>
        <end position="78"/>
    </location>
</feature>
<keyword evidence="3 10" id="KW-0004">4Fe-4S</keyword>
<dbReference type="InterPro" id="IPR006656">
    <property type="entry name" value="Mopterin_OxRdtase"/>
</dbReference>
<dbReference type="PROSITE" id="PS51669">
    <property type="entry name" value="4FE4S_MOW_BIS_MGD"/>
    <property type="match status" value="1"/>
</dbReference>
<dbReference type="PROSITE" id="PS00641">
    <property type="entry name" value="COMPLEX1_75K_1"/>
    <property type="match status" value="1"/>
</dbReference>
<evidence type="ECO:0000256" key="1">
    <source>
        <dbReference type="ARBA" id="ARBA00001966"/>
    </source>
</evidence>
<dbReference type="GO" id="GO:0051537">
    <property type="term" value="F:2 iron, 2 sulfur cluster binding"/>
    <property type="evidence" value="ECO:0007669"/>
    <property type="project" value="UniProtKB-UniRule"/>
</dbReference>
<comment type="cofactor">
    <cofactor evidence="10">
        <name>[2Fe-2S] cluster</name>
        <dbReference type="ChEBI" id="CHEBI:190135"/>
    </cofactor>
    <text evidence="10">Binds 1 [2Fe-2S] cluster per subunit.</text>
</comment>
<dbReference type="Pfam" id="PF10588">
    <property type="entry name" value="NADH-G_4Fe-4S_3"/>
    <property type="match status" value="1"/>
</dbReference>
<keyword evidence="5 10" id="KW-1278">Translocase</keyword>
<dbReference type="PROSITE" id="PS00643">
    <property type="entry name" value="COMPLEX1_75K_3"/>
    <property type="match status" value="1"/>
</dbReference>
<dbReference type="FunFam" id="3.10.20.740:FF:000001">
    <property type="entry name" value="NADH-quinone oxidoreductase subunit G"/>
    <property type="match status" value="1"/>
</dbReference>
<dbReference type="InterPro" id="IPR001041">
    <property type="entry name" value="2Fe-2S_ferredoxin-type"/>
</dbReference>
<dbReference type="InterPro" id="IPR054351">
    <property type="entry name" value="NADH_UbQ_OxRdtase_ferredoxin"/>
</dbReference>
<comment type="caution">
    <text evidence="14">The sequence shown here is derived from an EMBL/GenBank/DDBJ whole genome shotgun (WGS) entry which is preliminary data.</text>
</comment>
<dbReference type="Gene3D" id="3.10.20.740">
    <property type="match status" value="1"/>
</dbReference>
<dbReference type="CDD" id="cd02773">
    <property type="entry name" value="MopB_Res-Cmplx1_Nad11"/>
    <property type="match status" value="1"/>
</dbReference>